<evidence type="ECO:0000259" key="6">
    <source>
        <dbReference type="SMART" id="SM00829"/>
    </source>
</evidence>
<dbReference type="InterPro" id="IPR020843">
    <property type="entry name" value="ER"/>
</dbReference>
<dbReference type="InterPro" id="IPR036291">
    <property type="entry name" value="NAD(P)-bd_dom_sf"/>
</dbReference>
<dbReference type="FunFam" id="3.40.50.720:FF:000022">
    <property type="entry name" value="Cinnamyl alcohol dehydrogenase"/>
    <property type="match status" value="1"/>
</dbReference>
<dbReference type="PROSITE" id="PS00059">
    <property type="entry name" value="ADH_ZINC"/>
    <property type="match status" value="1"/>
</dbReference>
<sequence length="348" mass="38125">MQTRGFFAESAESPMRPFTFERRDVRPNDVAIEVLYCGVCHSDLHQAHNDWKNSIYPVVPGHEIVGRVVDVGSDVKKFKKGDTVAVGCMVDSCQQCKHCRANEEQFCLEGATFTYNSPDRITKEITYGGYSQHIVVREQFVLSVPENLDIARVAPILCAGITTYAPLRNYGVGPGSRVAVAGLGGLGHMAVKLASALGAEVTVISRSKSKESTAFELGADKYLVSSDAKQMEEAASSFDVIIDTIPVEHDVSEYFPLLDLGGTIAMVGQIGPAPGFNTLPLVFGRRHLTGSLIGGIEQTQELLDFCGRKNILADCEMIKMEDINDAFVRLEKGDVKYRFVVDMKKSNF</sequence>
<dbReference type="SMART" id="SM00829">
    <property type="entry name" value="PKS_ER"/>
    <property type="match status" value="1"/>
</dbReference>
<dbReference type="Pfam" id="PF00107">
    <property type="entry name" value="ADH_zinc_N"/>
    <property type="match status" value="1"/>
</dbReference>
<comment type="similarity">
    <text evidence="5">Belongs to the zinc-containing alcohol dehydrogenase family.</text>
</comment>
<dbReference type="InterPro" id="IPR002328">
    <property type="entry name" value="ADH_Zn_CS"/>
</dbReference>
<evidence type="ECO:0000256" key="3">
    <source>
        <dbReference type="ARBA" id="ARBA00022833"/>
    </source>
</evidence>
<reference evidence="7 8" key="1">
    <citation type="submission" date="2019-03" db="EMBL/GenBank/DDBJ databases">
        <title>The complete genome sequence of Swingsia samuiensis NBRC107927(T).</title>
        <authorList>
            <person name="Chua K.-O."/>
            <person name="Chan K.-G."/>
            <person name="See-Too W.-S."/>
        </authorList>
    </citation>
    <scope>NUCLEOTIDE SEQUENCE [LARGE SCALE GENOMIC DNA]</scope>
    <source>
        <strain evidence="7 8">AH83</strain>
    </source>
</reference>
<dbReference type="InterPro" id="IPR047109">
    <property type="entry name" value="CAD-like"/>
</dbReference>
<evidence type="ECO:0000313" key="7">
    <source>
        <dbReference type="EMBL" id="QDH16711.1"/>
    </source>
</evidence>
<protein>
    <submittedName>
        <fullName evidence="7">NAD(P)-dependent alcohol dehydrogenase</fullName>
    </submittedName>
</protein>
<keyword evidence="4" id="KW-0560">Oxidoreductase</keyword>
<keyword evidence="3 5" id="KW-0862">Zinc</keyword>
<dbReference type="Gene3D" id="3.90.180.10">
    <property type="entry name" value="Medium-chain alcohol dehydrogenases, catalytic domain"/>
    <property type="match status" value="1"/>
</dbReference>
<organism evidence="7 8">
    <name type="scientific">Swingsia samuiensis</name>
    <dbReference type="NCBI Taxonomy" id="1293412"/>
    <lineage>
        <taxon>Bacteria</taxon>
        <taxon>Pseudomonadati</taxon>
        <taxon>Pseudomonadota</taxon>
        <taxon>Alphaproteobacteria</taxon>
        <taxon>Acetobacterales</taxon>
        <taxon>Acetobacteraceae</taxon>
        <taxon>Swingsia</taxon>
    </lineage>
</organism>
<dbReference type="KEGG" id="ssam:E3D00_03365"/>
<gene>
    <name evidence="7" type="ORF">E3D00_03365</name>
</gene>
<dbReference type="GO" id="GO:0008106">
    <property type="term" value="F:alcohol dehydrogenase (NADP+) activity"/>
    <property type="evidence" value="ECO:0007669"/>
    <property type="project" value="UniProtKB-ARBA"/>
</dbReference>
<comment type="cofactor">
    <cofactor evidence="1 5">
        <name>Zn(2+)</name>
        <dbReference type="ChEBI" id="CHEBI:29105"/>
    </cofactor>
</comment>
<dbReference type="RefSeq" id="WP_141459930.1">
    <property type="nucleotide sequence ID" value="NZ_CP038141.1"/>
</dbReference>
<keyword evidence="8" id="KW-1185">Reference proteome</keyword>
<evidence type="ECO:0000313" key="8">
    <source>
        <dbReference type="Proteomes" id="UP000316313"/>
    </source>
</evidence>
<dbReference type="GO" id="GO:0008270">
    <property type="term" value="F:zinc ion binding"/>
    <property type="evidence" value="ECO:0007669"/>
    <property type="project" value="InterPro"/>
</dbReference>
<keyword evidence="2 5" id="KW-0479">Metal-binding</keyword>
<proteinExistence type="inferred from homology"/>
<evidence type="ECO:0000256" key="1">
    <source>
        <dbReference type="ARBA" id="ARBA00001947"/>
    </source>
</evidence>
<dbReference type="InterPro" id="IPR011032">
    <property type="entry name" value="GroES-like_sf"/>
</dbReference>
<name>A0A4Y6UJZ1_9PROT</name>
<dbReference type="CDD" id="cd05283">
    <property type="entry name" value="CAD1"/>
    <property type="match status" value="1"/>
</dbReference>
<feature type="domain" description="Enoyl reductase (ER)" evidence="6">
    <location>
        <begin position="9"/>
        <end position="341"/>
    </location>
</feature>
<evidence type="ECO:0000256" key="5">
    <source>
        <dbReference type="RuleBase" id="RU361277"/>
    </source>
</evidence>
<dbReference type="Gene3D" id="3.40.50.720">
    <property type="entry name" value="NAD(P)-binding Rossmann-like Domain"/>
    <property type="match status" value="1"/>
</dbReference>
<dbReference type="InterPro" id="IPR013154">
    <property type="entry name" value="ADH-like_N"/>
</dbReference>
<dbReference type="AlphaFoldDB" id="A0A4Y6UJZ1"/>
<dbReference type="OrthoDB" id="5295340at2"/>
<accession>A0A4Y6UJZ1</accession>
<dbReference type="Proteomes" id="UP000316313">
    <property type="component" value="Chromosome"/>
</dbReference>
<evidence type="ECO:0000256" key="4">
    <source>
        <dbReference type="ARBA" id="ARBA00023002"/>
    </source>
</evidence>
<evidence type="ECO:0000256" key="2">
    <source>
        <dbReference type="ARBA" id="ARBA00022723"/>
    </source>
</evidence>
<dbReference type="EMBL" id="CP038141">
    <property type="protein sequence ID" value="QDH16711.1"/>
    <property type="molecule type" value="Genomic_DNA"/>
</dbReference>
<dbReference type="Pfam" id="PF08240">
    <property type="entry name" value="ADH_N"/>
    <property type="match status" value="1"/>
</dbReference>
<dbReference type="SUPFAM" id="SSF51735">
    <property type="entry name" value="NAD(P)-binding Rossmann-fold domains"/>
    <property type="match status" value="1"/>
</dbReference>
<dbReference type="PANTHER" id="PTHR42683">
    <property type="entry name" value="ALDEHYDE REDUCTASE"/>
    <property type="match status" value="1"/>
</dbReference>
<dbReference type="SUPFAM" id="SSF50129">
    <property type="entry name" value="GroES-like"/>
    <property type="match status" value="1"/>
</dbReference>
<dbReference type="InterPro" id="IPR013149">
    <property type="entry name" value="ADH-like_C"/>
</dbReference>